<dbReference type="InterPro" id="IPR008979">
    <property type="entry name" value="Galactose-bd-like_sf"/>
</dbReference>
<evidence type="ECO:0000256" key="14">
    <source>
        <dbReference type="ARBA" id="ARBA00041069"/>
    </source>
</evidence>
<proteinExistence type="inferred from homology"/>
<dbReference type="Proteomes" id="UP001185092">
    <property type="component" value="Unassembled WGS sequence"/>
</dbReference>
<keyword evidence="8 16" id="KW-0732">Signal</keyword>
<dbReference type="GO" id="GO:0005764">
    <property type="term" value="C:lysosome"/>
    <property type="evidence" value="ECO:0007669"/>
    <property type="project" value="UniProtKB-SubCell"/>
</dbReference>
<evidence type="ECO:0000256" key="11">
    <source>
        <dbReference type="ARBA" id="ARBA00023228"/>
    </source>
</evidence>
<evidence type="ECO:0000256" key="15">
    <source>
        <dbReference type="ARBA" id="ARBA00041614"/>
    </source>
</evidence>
<dbReference type="EMBL" id="JAVDQD010000002">
    <property type="protein sequence ID" value="MDR6238620.1"/>
    <property type="molecule type" value="Genomic_DNA"/>
</dbReference>
<dbReference type="PROSITE" id="PS51257">
    <property type="entry name" value="PROKAR_LIPOPROTEIN"/>
    <property type="match status" value="1"/>
</dbReference>
<dbReference type="Pfam" id="PF22666">
    <property type="entry name" value="Glyco_hydro_2_N2"/>
    <property type="match status" value="1"/>
</dbReference>
<evidence type="ECO:0000256" key="16">
    <source>
        <dbReference type="SAM" id="SignalP"/>
    </source>
</evidence>
<evidence type="ECO:0000256" key="13">
    <source>
        <dbReference type="ARBA" id="ARBA00038429"/>
    </source>
</evidence>
<evidence type="ECO:0000256" key="3">
    <source>
        <dbReference type="ARBA" id="ARBA00004613"/>
    </source>
</evidence>
<keyword evidence="12 21" id="KW-0326">Glycosidase</keyword>
<comment type="subunit">
    <text evidence="5">Homodimer.</text>
</comment>
<keyword evidence="22" id="KW-1185">Reference proteome</keyword>
<evidence type="ECO:0000256" key="5">
    <source>
        <dbReference type="ARBA" id="ARBA00011738"/>
    </source>
</evidence>
<dbReference type="InterPro" id="IPR006102">
    <property type="entry name" value="Ig-like_GH2"/>
</dbReference>
<keyword evidence="10" id="KW-0325">Glycoprotein</keyword>
<comment type="subcellular location">
    <subcellularLocation>
        <location evidence="2">Lysosome</location>
    </subcellularLocation>
    <subcellularLocation>
        <location evidence="3">Secreted</location>
    </subcellularLocation>
</comment>
<dbReference type="InterPro" id="IPR013783">
    <property type="entry name" value="Ig-like_fold"/>
</dbReference>
<evidence type="ECO:0000256" key="12">
    <source>
        <dbReference type="ARBA" id="ARBA00023295"/>
    </source>
</evidence>
<dbReference type="Pfam" id="PF00703">
    <property type="entry name" value="Glyco_hydro_2"/>
    <property type="match status" value="1"/>
</dbReference>
<dbReference type="PANTHER" id="PTHR43730">
    <property type="entry name" value="BETA-MANNOSIDASE"/>
    <property type="match status" value="1"/>
</dbReference>
<dbReference type="SUPFAM" id="SSF49785">
    <property type="entry name" value="Galactose-binding domain-like"/>
    <property type="match status" value="1"/>
</dbReference>
<keyword evidence="11" id="KW-0458">Lysosome</keyword>
<dbReference type="InterPro" id="IPR017853">
    <property type="entry name" value="GH"/>
</dbReference>
<feature type="domain" description="Beta-mannosidase Ig-fold" evidence="18">
    <location>
        <begin position="782"/>
        <end position="840"/>
    </location>
</feature>
<dbReference type="GO" id="GO:0006516">
    <property type="term" value="P:glycoprotein catabolic process"/>
    <property type="evidence" value="ECO:0007669"/>
    <property type="project" value="TreeGrafter"/>
</dbReference>
<feature type="signal peptide" evidence="16">
    <location>
        <begin position="1"/>
        <end position="23"/>
    </location>
</feature>
<evidence type="ECO:0000256" key="9">
    <source>
        <dbReference type="ARBA" id="ARBA00022801"/>
    </source>
</evidence>
<evidence type="ECO:0000256" key="8">
    <source>
        <dbReference type="ARBA" id="ARBA00022729"/>
    </source>
</evidence>
<evidence type="ECO:0000256" key="7">
    <source>
        <dbReference type="ARBA" id="ARBA00022525"/>
    </source>
</evidence>
<dbReference type="Gene3D" id="2.60.40.10">
    <property type="entry name" value="Immunoglobulins"/>
    <property type="match status" value="3"/>
</dbReference>
<dbReference type="GO" id="GO:0005975">
    <property type="term" value="P:carbohydrate metabolic process"/>
    <property type="evidence" value="ECO:0007669"/>
    <property type="project" value="InterPro"/>
</dbReference>
<keyword evidence="9 21" id="KW-0378">Hydrolase</keyword>
<evidence type="ECO:0000256" key="10">
    <source>
        <dbReference type="ARBA" id="ARBA00023180"/>
    </source>
</evidence>
<organism evidence="21 22">
    <name type="scientific">Aureibacter tunicatorum</name>
    <dbReference type="NCBI Taxonomy" id="866807"/>
    <lineage>
        <taxon>Bacteria</taxon>
        <taxon>Pseudomonadati</taxon>
        <taxon>Bacteroidota</taxon>
        <taxon>Cytophagia</taxon>
        <taxon>Cytophagales</taxon>
        <taxon>Persicobacteraceae</taxon>
        <taxon>Aureibacter</taxon>
    </lineage>
</organism>
<evidence type="ECO:0000313" key="22">
    <source>
        <dbReference type="Proteomes" id="UP001185092"/>
    </source>
</evidence>
<dbReference type="FunFam" id="3.20.20.80:FF:000050">
    <property type="entry name" value="Beta-mannosidase B"/>
    <property type="match status" value="1"/>
</dbReference>
<comment type="caution">
    <text evidence="21">The sequence shown here is derived from an EMBL/GenBank/DDBJ whole genome shotgun (WGS) entry which is preliminary data.</text>
</comment>
<dbReference type="Pfam" id="PF17753">
    <property type="entry name" value="Ig_mannosidase"/>
    <property type="match status" value="1"/>
</dbReference>
<dbReference type="GO" id="GO:0004567">
    <property type="term" value="F:beta-mannosidase activity"/>
    <property type="evidence" value="ECO:0007669"/>
    <property type="project" value="UniProtKB-EC"/>
</dbReference>
<evidence type="ECO:0000256" key="4">
    <source>
        <dbReference type="ARBA" id="ARBA00004740"/>
    </source>
</evidence>
<dbReference type="SUPFAM" id="SSF49303">
    <property type="entry name" value="beta-Galactosidase/glucuronidase domain"/>
    <property type="match status" value="3"/>
</dbReference>
<evidence type="ECO:0000313" key="21">
    <source>
        <dbReference type="EMBL" id="MDR6238620.1"/>
    </source>
</evidence>
<dbReference type="Gene3D" id="2.60.120.260">
    <property type="entry name" value="Galactose-binding domain-like"/>
    <property type="match status" value="1"/>
</dbReference>
<accession>A0AAE3XMG1</accession>
<dbReference type="EC" id="3.2.1.25" evidence="6"/>
<reference evidence="21" key="1">
    <citation type="submission" date="2023-07" db="EMBL/GenBank/DDBJ databases">
        <title>Genomic Encyclopedia of Type Strains, Phase IV (KMG-IV): sequencing the most valuable type-strain genomes for metagenomic binning, comparative biology and taxonomic classification.</title>
        <authorList>
            <person name="Goeker M."/>
        </authorList>
    </citation>
    <scope>NUCLEOTIDE SEQUENCE</scope>
    <source>
        <strain evidence="21">DSM 26174</strain>
    </source>
</reference>
<comment type="similarity">
    <text evidence="13">Belongs to the glycosyl hydrolase 2 family. Beta-mannosidase B subfamily.</text>
</comment>
<name>A0AAE3XMG1_9BACT</name>
<feature type="domain" description="Beta-mannosidase-like galactose-binding" evidence="20">
    <location>
        <begin position="39"/>
        <end position="210"/>
    </location>
</feature>
<gene>
    <name evidence="21" type="ORF">HNQ88_001657</name>
</gene>
<keyword evidence="7" id="KW-0964">Secreted</keyword>
<evidence type="ECO:0000259" key="19">
    <source>
        <dbReference type="Pfam" id="PF17786"/>
    </source>
</evidence>
<dbReference type="FunFam" id="2.60.120.260:FF:000060">
    <property type="entry name" value="Probable beta-mannosidase"/>
    <property type="match status" value="1"/>
</dbReference>
<sequence length="851" mass="99916">MKQSRIWNVIMLFLATTSLFSCAQEQSKVYVESSLHDGWQFKQASKNEWKEAIVPGVVHMDLMRHGDIEDPFYRSNEKKVQWIEEEDWEYKTSFDVSEDLMNKDRIEIEFEGLDTYADVVINGIKVLSANNMFVRWNKDVKQYLKLGENEMKITFRSPINEVMDQYESTGFEYPADNDAHEKKLSVFTRKAPYHYGWDWGIRLVTSGIYRPITLKAWDEAKLVDVWVRQNHKEDRVELQHTIEVESFEDGQVQFVINSQDNSFESIQKTFDLKKGLNTLDLSFDIIDPELWWPNGFGEPHLYPVHYQLMSDNKILDELDRRIGLRTFEVINEPDSIGESFYMKVNGHPVFMKGTNYIPQDNLLPRVDSSRYEHLMNTAVASNMNMIRLWGGGIYENDYFYELADEKGLLLWQDFMFACTMYPGDEAFLENVKNEAVDNIRRLRNHPSLALWCGNNEIQMGWENWGWQESRNYSVQDSVLLYDYYTKLFKELLPQMVEEHDPGRFYYPSSPISNWGELEDFKYGDNHYWGVWWGKKPFESFREYIPRFMSEFGFQSFPEMRTIKKFATEEDWNIDSDVMKTHQKSSIGNITIKEYMDMYYREPKDFPSFVYLSQILQAEGMRMAFEAQRGAKPFCMGTLYWQLNDCWPVASWSGMDYYGNWKAMQYFVRDAFTPVLTTMEEKNGQLEVKIISDELADRSADLKLELYDFKGNQISTHSQKVEIPSNSSEVYWHKDVSDFLKGQDKKSVVLVAEVISEGKVLTKNTHYFVPVKDLKLKKSSSDIQIEQVDGGYDVTISSETLIKNLYLEIEGKGFWSDNYFDVVPGQLSKIRLETDKQLKSEDISSFSVVDTF</sequence>
<evidence type="ECO:0000259" key="17">
    <source>
        <dbReference type="Pfam" id="PF00703"/>
    </source>
</evidence>
<dbReference type="Gene3D" id="3.20.20.80">
    <property type="entry name" value="Glycosidases"/>
    <property type="match status" value="1"/>
</dbReference>
<evidence type="ECO:0000256" key="2">
    <source>
        <dbReference type="ARBA" id="ARBA00004371"/>
    </source>
</evidence>
<comment type="catalytic activity">
    <reaction evidence="1">
        <text>Hydrolysis of terminal, non-reducing beta-D-mannose residues in beta-D-mannosides.</text>
        <dbReference type="EC" id="3.2.1.25"/>
    </reaction>
</comment>
<dbReference type="InterPro" id="IPR054593">
    <property type="entry name" value="Beta-mannosidase-like_N2"/>
</dbReference>
<feature type="domain" description="Mannosidase Ig/CBM-like" evidence="19">
    <location>
        <begin position="683"/>
        <end position="772"/>
    </location>
</feature>
<comment type="pathway">
    <text evidence="4">Glycan metabolism; N-glycan degradation.</text>
</comment>
<dbReference type="AlphaFoldDB" id="A0AAE3XMG1"/>
<evidence type="ECO:0000259" key="20">
    <source>
        <dbReference type="Pfam" id="PF22666"/>
    </source>
</evidence>
<dbReference type="SUPFAM" id="SSF51445">
    <property type="entry name" value="(Trans)glycosidases"/>
    <property type="match status" value="1"/>
</dbReference>
<dbReference type="InterPro" id="IPR041625">
    <property type="entry name" value="Beta-mannosidase_Ig"/>
</dbReference>
<protein>
    <recommendedName>
        <fullName evidence="14">Beta-mannosidase B</fullName>
        <ecNumber evidence="6">3.2.1.25</ecNumber>
    </recommendedName>
    <alternativeName>
        <fullName evidence="15">Mannanase B</fullName>
    </alternativeName>
</protein>
<evidence type="ECO:0000259" key="18">
    <source>
        <dbReference type="Pfam" id="PF17753"/>
    </source>
</evidence>
<dbReference type="RefSeq" id="WP_309938127.1">
    <property type="nucleotide sequence ID" value="NZ_AP025305.1"/>
</dbReference>
<dbReference type="InterPro" id="IPR041447">
    <property type="entry name" value="Mannosidase_ig"/>
</dbReference>
<evidence type="ECO:0000256" key="1">
    <source>
        <dbReference type="ARBA" id="ARBA00000829"/>
    </source>
</evidence>
<feature type="domain" description="Glycoside hydrolase family 2 immunoglobulin-like beta-sandwich" evidence="17">
    <location>
        <begin position="221"/>
        <end position="325"/>
    </location>
</feature>
<evidence type="ECO:0000256" key="6">
    <source>
        <dbReference type="ARBA" id="ARBA00012754"/>
    </source>
</evidence>
<dbReference type="Pfam" id="PF17786">
    <property type="entry name" value="Mannosidase_ig"/>
    <property type="match status" value="1"/>
</dbReference>
<dbReference type="InterPro" id="IPR050887">
    <property type="entry name" value="Beta-mannosidase_GH2"/>
</dbReference>
<dbReference type="InterPro" id="IPR036156">
    <property type="entry name" value="Beta-gal/glucu_dom_sf"/>
</dbReference>
<feature type="chain" id="PRO_5042282810" description="Beta-mannosidase B" evidence="16">
    <location>
        <begin position="24"/>
        <end position="851"/>
    </location>
</feature>
<dbReference type="GO" id="GO:0005576">
    <property type="term" value="C:extracellular region"/>
    <property type="evidence" value="ECO:0007669"/>
    <property type="project" value="UniProtKB-SubCell"/>
</dbReference>
<dbReference type="PANTHER" id="PTHR43730:SF1">
    <property type="entry name" value="BETA-MANNOSIDASE"/>
    <property type="match status" value="1"/>
</dbReference>